<dbReference type="KEGG" id="vg:7070016"/>
<evidence type="ECO:0000313" key="2">
    <source>
        <dbReference type="Proteomes" id="UP000001524"/>
    </source>
</evidence>
<accession>B8R858</accession>
<reference evidence="1 2" key="2">
    <citation type="journal article" date="2010" name="Viruses">
        <title>Complete Nucleotide Sequence and Molecular Characterization of Bacillus Phage TP21 and its Relatedness to Other Phages with the Same Name.</title>
        <authorList>
            <person name="Klumpp J."/>
            <person name="Calendar R."/>
            <person name="Loessner M.J."/>
        </authorList>
    </citation>
    <scope>NUCLEOTIDE SEQUENCE [LARGE SCALE GENOMIC DNA]</scope>
</reference>
<protein>
    <submittedName>
        <fullName evidence="1">Gp49</fullName>
    </submittedName>
</protein>
<dbReference type="Proteomes" id="UP000001524">
    <property type="component" value="Segment"/>
</dbReference>
<organism evidence="1 2">
    <name type="scientific">Bacillus phage TP21-L</name>
    <dbReference type="NCBI Taxonomy" id="565140"/>
    <lineage>
        <taxon>Viruses</taxon>
        <taxon>Duplodnaviria</taxon>
        <taxon>Heunggongvirae</taxon>
        <taxon>Uroviricota</taxon>
        <taxon>Caudoviricetes</taxon>
        <taxon>Lwoffvirus</taxon>
        <taxon>Lwoffvirus TP21</taxon>
    </lineage>
</organism>
<proteinExistence type="predicted"/>
<dbReference type="RefSeq" id="YP_002333610.1">
    <property type="nucleotide sequence ID" value="NC_011645.1"/>
</dbReference>
<reference evidence="1 2" key="1">
    <citation type="journal article" date="1997" name="J. Bacteriol.">
        <title>Three Bacillus cereus bacteriophage endolysins are unrelated but reveal high homology to cell wall hydrolases from different bacilli.</title>
        <authorList>
            <person name="Loessner M.J."/>
            <person name="Maier S.K."/>
            <person name="Daubek-Puza H."/>
            <person name="Wendlinger G."/>
            <person name="Scherer S."/>
        </authorList>
    </citation>
    <scope>NUCLEOTIDE SEQUENCE</scope>
</reference>
<dbReference type="GeneID" id="7070016"/>
<name>B8R858_9CAUD</name>
<keyword evidence="2" id="KW-1185">Reference proteome</keyword>
<evidence type="ECO:0000313" key="1">
    <source>
        <dbReference type="EMBL" id="ACJ70575.1"/>
    </source>
</evidence>
<sequence length="102" mass="12703">MDRILIRNVWRVFLMRQIKVVLPKDQYKPSMKDKKEMESWLKEMLEKDKYWSKMKRGPRYKFTRVARWCEQCNKQLEARNDYQMRYGFCDVYCGEVLYGLRT</sequence>
<dbReference type="EMBL" id="EU887664">
    <property type="protein sequence ID" value="ACJ70575.1"/>
    <property type="molecule type" value="Genomic_DNA"/>
</dbReference>